<protein>
    <submittedName>
        <fullName evidence="2">Glyoxalase family protein</fullName>
    </submittedName>
</protein>
<dbReference type="InterPro" id="IPR004360">
    <property type="entry name" value="Glyas_Fos-R_dOase_dom"/>
</dbReference>
<feature type="domain" description="VOC" evidence="1">
    <location>
        <begin position="9"/>
        <end position="134"/>
    </location>
</feature>
<organism evidence="2 3">
    <name type="scientific">Haloarchaeobius iranensis</name>
    <dbReference type="NCBI Taxonomy" id="996166"/>
    <lineage>
        <taxon>Archaea</taxon>
        <taxon>Methanobacteriati</taxon>
        <taxon>Methanobacteriota</taxon>
        <taxon>Stenosarchaea group</taxon>
        <taxon>Halobacteria</taxon>
        <taxon>Halobacteriales</taxon>
        <taxon>Halorubellaceae</taxon>
        <taxon>Haloarchaeobius</taxon>
    </lineage>
</organism>
<dbReference type="OrthoDB" id="9710at2157"/>
<dbReference type="EMBL" id="FNIA01000005">
    <property type="protein sequence ID" value="SDM64720.1"/>
    <property type="molecule type" value="Genomic_DNA"/>
</dbReference>
<dbReference type="RefSeq" id="WP_089732077.1">
    <property type="nucleotide sequence ID" value="NZ_FNIA01000005.1"/>
</dbReference>
<keyword evidence="3" id="KW-1185">Reference proteome</keyword>
<dbReference type="Proteomes" id="UP000199370">
    <property type="component" value="Unassembled WGS sequence"/>
</dbReference>
<dbReference type="PANTHER" id="PTHR36110:SF4">
    <property type="entry name" value="RING-CLEAVING DIOXYGENASE MHQA-RELATED"/>
    <property type="match status" value="1"/>
</dbReference>
<dbReference type="PANTHER" id="PTHR36110">
    <property type="entry name" value="RING-CLEAVING DIOXYGENASE MHQE-RELATED"/>
    <property type="match status" value="1"/>
</dbReference>
<dbReference type="AlphaFoldDB" id="A0A1G9UXX7"/>
<dbReference type="CDD" id="cd08347">
    <property type="entry name" value="PcpA_C_like"/>
    <property type="match status" value="1"/>
</dbReference>
<accession>A0A1G9UXX7</accession>
<dbReference type="PROSITE" id="PS51819">
    <property type="entry name" value="VOC"/>
    <property type="match status" value="2"/>
</dbReference>
<sequence>MPTLTDSPGIHHVTAIVGEPQANVEFHVGVLGLRFVKRTVNYENMLAYHLYYGNRTAEPGTVLTCFPYPNDVPARLGKPQWASVGFAVPPGSLAYWANRLDDHDIEFTGPVERFDERLLQFSDPSDTSIELVAAESPVEPWTDGSVPAEHAIRGIHGVTALSANPYATAGMLDTLGFELVGEEPAGAESDERDGDDAEGTRVRYRAGGDHATVVDVLDRGAAYGREGIGTVQHVAVRVDSVDELYDWHSLFRERDFDVSRVRDRNYFHSLYVRDPGGILFELATETPGLTSDEDVETLGESLVLPDWFEEDRELIESQLPPLSAPGLD</sequence>
<evidence type="ECO:0000313" key="3">
    <source>
        <dbReference type="Proteomes" id="UP000199370"/>
    </source>
</evidence>
<feature type="domain" description="VOC" evidence="1">
    <location>
        <begin position="154"/>
        <end position="285"/>
    </location>
</feature>
<name>A0A1G9UXX7_9EURY</name>
<evidence type="ECO:0000313" key="2">
    <source>
        <dbReference type="EMBL" id="SDM64720.1"/>
    </source>
</evidence>
<dbReference type="InterPro" id="IPR037523">
    <property type="entry name" value="VOC_core"/>
</dbReference>
<evidence type="ECO:0000259" key="1">
    <source>
        <dbReference type="PROSITE" id="PS51819"/>
    </source>
</evidence>
<dbReference type="Gene3D" id="3.10.180.10">
    <property type="entry name" value="2,3-Dihydroxybiphenyl 1,2-Dioxygenase, domain 1"/>
    <property type="match status" value="2"/>
</dbReference>
<dbReference type="SUPFAM" id="SSF54593">
    <property type="entry name" value="Glyoxalase/Bleomycin resistance protein/Dihydroxybiphenyl dioxygenase"/>
    <property type="match status" value="1"/>
</dbReference>
<reference evidence="2 3" key="1">
    <citation type="submission" date="2016-10" db="EMBL/GenBank/DDBJ databases">
        <authorList>
            <person name="de Groot N.N."/>
        </authorList>
    </citation>
    <scope>NUCLEOTIDE SEQUENCE [LARGE SCALE GENOMIC DNA]</scope>
    <source>
        <strain evidence="3">EB21,IBRC-M 10013,KCTC 4048</strain>
    </source>
</reference>
<proteinExistence type="predicted"/>
<dbReference type="InterPro" id="IPR052537">
    <property type="entry name" value="Extradiol_RC_dioxygenase"/>
</dbReference>
<dbReference type="Pfam" id="PF00903">
    <property type="entry name" value="Glyoxalase"/>
    <property type="match status" value="2"/>
</dbReference>
<gene>
    <name evidence="2" type="ORF">SAMN05192554_10568</name>
</gene>
<dbReference type="STRING" id="996166.SAMN05192554_10568"/>
<dbReference type="InterPro" id="IPR029068">
    <property type="entry name" value="Glyas_Bleomycin-R_OHBP_Dase"/>
</dbReference>